<evidence type="ECO:0000313" key="1">
    <source>
        <dbReference type="EMBL" id="NYG05313.1"/>
    </source>
</evidence>
<accession>A0A852W8K0</accession>
<evidence type="ECO:0000313" key="2">
    <source>
        <dbReference type="EMBL" id="PKB41343.1"/>
    </source>
</evidence>
<sequence length="39" mass="4076">MITSSENHRLLHEQGIAPLLLTGAARADTAPGHPGQARS</sequence>
<dbReference type="Proteomes" id="UP000549695">
    <property type="component" value="Unassembled WGS sequence"/>
</dbReference>
<accession>A0AA44ZSH3</accession>
<dbReference type="AlphaFoldDB" id="A0A852W8K0"/>
<name>A0A852W8K0_PSEA5</name>
<dbReference type="EMBL" id="JACCCZ010000002">
    <property type="protein sequence ID" value="NYG05313.1"/>
    <property type="molecule type" value="Genomic_DNA"/>
</dbReference>
<dbReference type="EMBL" id="PHUJ01000001">
    <property type="protein sequence ID" value="PKB41343.1"/>
    <property type="molecule type" value="Genomic_DNA"/>
</dbReference>
<keyword evidence="4" id="KW-1185">Reference proteome</keyword>
<comment type="caution">
    <text evidence="1">The sequence shown here is derived from an EMBL/GenBank/DDBJ whole genome shotgun (WGS) entry which is preliminary data.</text>
</comment>
<organism evidence="1 4">
    <name type="scientific">Pseudonocardia alni</name>
    <name type="common">Amycolata alni</name>
    <dbReference type="NCBI Taxonomy" id="33907"/>
    <lineage>
        <taxon>Bacteria</taxon>
        <taxon>Bacillati</taxon>
        <taxon>Actinomycetota</taxon>
        <taxon>Actinomycetes</taxon>
        <taxon>Pseudonocardiales</taxon>
        <taxon>Pseudonocardiaceae</taxon>
        <taxon>Pseudonocardia</taxon>
    </lineage>
</organism>
<reference evidence="1 4" key="1">
    <citation type="submission" date="2020-07" db="EMBL/GenBank/DDBJ databases">
        <title>Sequencing the genomes of 1000 actinobacteria strains.</title>
        <authorList>
            <person name="Klenk H.-P."/>
        </authorList>
    </citation>
    <scope>NUCLEOTIDE SEQUENCE [LARGE SCALE GENOMIC DNA]</scope>
    <source>
        <strain evidence="2 3">DSM 44104</strain>
        <strain evidence="1 4">DSM 44749</strain>
    </source>
</reference>
<evidence type="ECO:0000313" key="4">
    <source>
        <dbReference type="Proteomes" id="UP000549695"/>
    </source>
</evidence>
<proteinExistence type="predicted"/>
<protein>
    <submittedName>
        <fullName evidence="1">Uncharacterized protein</fullName>
    </submittedName>
</protein>
<evidence type="ECO:0000313" key="3">
    <source>
        <dbReference type="Proteomes" id="UP000232453"/>
    </source>
</evidence>
<gene>
    <name evidence="2" type="ORF">ATL51_0005</name>
    <name evidence="1" type="ORF">HDA37_005667</name>
</gene>
<dbReference type="Proteomes" id="UP000232453">
    <property type="component" value="Unassembled WGS sequence"/>
</dbReference>